<organism evidence="3 4">
    <name type="scientific">Ceratopteris richardii</name>
    <name type="common">Triangle waterfern</name>
    <dbReference type="NCBI Taxonomy" id="49495"/>
    <lineage>
        <taxon>Eukaryota</taxon>
        <taxon>Viridiplantae</taxon>
        <taxon>Streptophyta</taxon>
        <taxon>Embryophyta</taxon>
        <taxon>Tracheophyta</taxon>
        <taxon>Polypodiopsida</taxon>
        <taxon>Polypodiidae</taxon>
        <taxon>Polypodiales</taxon>
        <taxon>Pteridineae</taxon>
        <taxon>Pteridaceae</taxon>
        <taxon>Parkerioideae</taxon>
        <taxon>Ceratopteris</taxon>
    </lineage>
</organism>
<dbReference type="InterPro" id="IPR043424">
    <property type="entry name" value="BLT-like"/>
</dbReference>
<dbReference type="AlphaFoldDB" id="A0A8T2U0U2"/>
<feature type="compositionally biased region" description="Basic and acidic residues" evidence="2">
    <location>
        <begin position="127"/>
        <end position="141"/>
    </location>
</feature>
<name>A0A8T2U0U2_CERRI</name>
<accession>A0A8T2U0U2</accession>
<dbReference type="EMBL" id="CM035414">
    <property type="protein sequence ID" value="KAH7429327.1"/>
    <property type="molecule type" value="Genomic_DNA"/>
</dbReference>
<evidence type="ECO:0000256" key="1">
    <source>
        <dbReference type="SAM" id="Coils"/>
    </source>
</evidence>
<comment type="caution">
    <text evidence="3">The sequence shown here is derived from an EMBL/GenBank/DDBJ whole genome shotgun (WGS) entry which is preliminary data.</text>
</comment>
<feature type="region of interest" description="Disordered" evidence="2">
    <location>
        <begin position="270"/>
        <end position="326"/>
    </location>
</feature>
<evidence type="ECO:0000313" key="3">
    <source>
        <dbReference type="EMBL" id="KAH7429327.1"/>
    </source>
</evidence>
<evidence type="ECO:0000313" key="4">
    <source>
        <dbReference type="Proteomes" id="UP000825935"/>
    </source>
</evidence>
<dbReference type="OrthoDB" id="691984at2759"/>
<dbReference type="PANTHER" id="PTHR31071:SF2">
    <property type="entry name" value="ACTIN CYTOSKELETON-REGULATORY COMPLEX PAN-LIKE PROTEIN"/>
    <property type="match status" value="1"/>
</dbReference>
<feature type="region of interest" description="Disordered" evidence="2">
    <location>
        <begin position="755"/>
        <end position="779"/>
    </location>
</feature>
<dbReference type="Proteomes" id="UP000825935">
    <property type="component" value="Chromosome 9"/>
</dbReference>
<feature type="compositionally biased region" description="Basic and acidic residues" evidence="2">
    <location>
        <begin position="294"/>
        <end position="315"/>
    </location>
</feature>
<keyword evidence="1" id="KW-0175">Coiled coil</keyword>
<evidence type="ECO:0000256" key="2">
    <source>
        <dbReference type="SAM" id="MobiDB-lite"/>
    </source>
</evidence>
<proteinExistence type="predicted"/>
<keyword evidence="4" id="KW-1185">Reference proteome</keyword>
<feature type="coiled-coil region" evidence="1">
    <location>
        <begin position="374"/>
        <end position="408"/>
    </location>
</feature>
<feature type="region of interest" description="Disordered" evidence="2">
    <location>
        <begin position="122"/>
        <end position="145"/>
    </location>
</feature>
<dbReference type="PANTHER" id="PTHR31071">
    <property type="entry name" value="GB|AAF24581.1"/>
    <property type="match status" value="1"/>
</dbReference>
<gene>
    <name evidence="3" type="ORF">KP509_09G041900</name>
</gene>
<feature type="coiled-coil region" evidence="1">
    <location>
        <begin position="435"/>
        <end position="561"/>
    </location>
</feature>
<reference evidence="3" key="1">
    <citation type="submission" date="2021-08" db="EMBL/GenBank/DDBJ databases">
        <title>WGS assembly of Ceratopteris richardii.</title>
        <authorList>
            <person name="Marchant D.B."/>
            <person name="Chen G."/>
            <person name="Jenkins J."/>
            <person name="Shu S."/>
            <person name="Leebens-Mack J."/>
            <person name="Grimwood J."/>
            <person name="Schmutz J."/>
            <person name="Soltis P."/>
            <person name="Soltis D."/>
            <person name="Chen Z.-H."/>
        </authorList>
    </citation>
    <scope>NUCLEOTIDE SEQUENCE</scope>
    <source>
        <strain evidence="3">Whitten #5841</strain>
        <tissue evidence="3">Leaf</tissue>
    </source>
</reference>
<sequence>MLVSFSPLGPSYITLSPTRTHALTCTDNILFPRGIFCSLEELRIEAFGRDLFRVAQRALPIDLFSSRLPQTLFYEHTYASDSSMPHKVRHARTEQYQQRRTPDVECTAEAEDDERTSRLFRPSHLHSIGDTDGLKEDKARQESSAVRVNHARIEISPLPLRRALLSSGVSRNCGPSTPVPSWKIYDSPLENAMELANPRFSMKGMIGRQNDCPQNGVSARKLAASLWEMQGAFNFHPRLDDVNEPASQKYSAKQTKEHVLGTIVDEVGVSRKERRKERKEKTNEHFGGASSLQHCRERFSNPPNHPDRPVEDSQTHRSVSPTLHEDGTKVSCSVNVVGSQSRLEEGSALSCELVKLLNQIWLLEQQHKESTSMVSSLRGELKKTKASIKELQSEQSSYDEDMEMLDKKLADERTALHGRAEEAVLAAIKPFKEELEVERKSKLKLESKYKKLSKEVNEVKRGLTKTMQELEREQKARELMEDVCDELAREIGEDKAQVEELKRQSAKYREEVEQERRMLQMAEVWREERVHMKLAEAKFELEEKNAALDTLRSELEAFLKVKRSLEDGHKNDPSNYVNTEKEAQSFPLHSSVKHVLLGQQSSKDAIAVVSAFEDERRGGHVYENREVDGCFDVNSHSTKLNRVPYPEGLKVPTSIAPGNSDKNAQILFSGNITNEIEENDLHVPSKVHERWHDPSENAVNSGKGLIGHGQTDNLNRHLTQGKGSAPDVPFFDSYAGGIDAHTELSQHNSKIQNLDGLSDPKQTVPLPLSPTQERTHTWFSVDPYGPGKMNSSMENLKPYKDTSLRARLQEAKLENQQARLKDVYSSAAVEY</sequence>
<protein>
    <submittedName>
        <fullName evidence="3">Uncharacterized protein</fullName>
    </submittedName>
</protein>